<keyword evidence="2" id="KW-1185">Reference proteome</keyword>
<gene>
    <name evidence="1" type="ORF">TWF694_002739</name>
</gene>
<dbReference type="Gene3D" id="3.80.10.10">
    <property type="entry name" value="Ribonuclease Inhibitor"/>
    <property type="match status" value="1"/>
</dbReference>
<protein>
    <recommendedName>
        <fullName evidence="3">F-box domain-containing protein</fullName>
    </recommendedName>
</protein>
<evidence type="ECO:0008006" key="3">
    <source>
        <dbReference type="Google" id="ProtNLM"/>
    </source>
</evidence>
<reference evidence="1 2" key="1">
    <citation type="submission" date="2019-10" db="EMBL/GenBank/DDBJ databases">
        <authorList>
            <person name="Palmer J.M."/>
        </authorList>
    </citation>
    <scope>NUCLEOTIDE SEQUENCE [LARGE SCALE GENOMIC DNA]</scope>
    <source>
        <strain evidence="1 2">TWF694</strain>
    </source>
</reference>
<dbReference type="EMBL" id="JAVHJO010000011">
    <property type="protein sequence ID" value="KAK6533810.1"/>
    <property type="molecule type" value="Genomic_DNA"/>
</dbReference>
<name>A0AAV9X5E1_9PEZI</name>
<dbReference type="Proteomes" id="UP001365542">
    <property type="component" value="Unassembled WGS sequence"/>
</dbReference>
<accession>A0AAV9X5E1</accession>
<sequence length="647" mass="73764">MGLPMRAQKLDAFSSNENGLSFHLYNFMNITYTMKKRKSNINLTAVAHAPNDREQAAPESSFELQAFDRSSKRRKTTPSRDNASGTLPLDVWLLVADFIPDNKTLSSLSRVSRELYQFLSPKLYRDLVAAASSYNNIRGFIEKLEQFLSIGQRKLLSSESSYPGQTKARARTNVTDEHLVPYCARFVRRLLVGWSNPGQAHVGALARYIEEVLRNTSELEAFVWLDSHIPFTSTVGDHIGRLRGLKAFTFNLCAKHDLASLEHIRDLVYLDIYSHQSYSNPEHTKQMLLKSNETLETLIYEEAMSYEENPTYLGQILQQDGISITFPKLTALVIKPYQILLNDAEALATAINFFQLTYFEFSTSEYQPGKFSHEELFSKLMHQVNSDSSHRELALKTFRFRSSVPVYPGGNFLALLSSFSSLRTFIFEESNHSNGDLQREEDMTEALLKALSGHRSLQWLGINIPSGNGKRWVVSPHQLSSIRDNHPKLKHLTCLCDKEEKDDFFTVLPTLSNLACFHLPAAGWVTQSSISHASDILISITHPFLRQYHDGTLTTEARNWEAKYRLCMLVLGHSAYRLASEFPADKPRSRYPKSMIQSTEPALFYKPVAPDELHKSYCSDVSVLKAVEWRNRNYDPKGDWFQNIKIS</sequence>
<dbReference type="InterPro" id="IPR032675">
    <property type="entry name" value="LRR_dom_sf"/>
</dbReference>
<dbReference type="AlphaFoldDB" id="A0AAV9X5E1"/>
<proteinExistence type="predicted"/>
<evidence type="ECO:0000313" key="2">
    <source>
        <dbReference type="Proteomes" id="UP001365542"/>
    </source>
</evidence>
<evidence type="ECO:0000313" key="1">
    <source>
        <dbReference type="EMBL" id="KAK6533810.1"/>
    </source>
</evidence>
<comment type="caution">
    <text evidence="1">The sequence shown here is derived from an EMBL/GenBank/DDBJ whole genome shotgun (WGS) entry which is preliminary data.</text>
</comment>
<organism evidence="1 2">
    <name type="scientific">Orbilia ellipsospora</name>
    <dbReference type="NCBI Taxonomy" id="2528407"/>
    <lineage>
        <taxon>Eukaryota</taxon>
        <taxon>Fungi</taxon>
        <taxon>Dikarya</taxon>
        <taxon>Ascomycota</taxon>
        <taxon>Pezizomycotina</taxon>
        <taxon>Orbiliomycetes</taxon>
        <taxon>Orbiliales</taxon>
        <taxon>Orbiliaceae</taxon>
        <taxon>Orbilia</taxon>
    </lineage>
</organism>